<feature type="non-terminal residue" evidence="2">
    <location>
        <position position="59"/>
    </location>
</feature>
<organism evidence="2 3">
    <name type="scientific">Trifolium medium</name>
    <dbReference type="NCBI Taxonomy" id="97028"/>
    <lineage>
        <taxon>Eukaryota</taxon>
        <taxon>Viridiplantae</taxon>
        <taxon>Streptophyta</taxon>
        <taxon>Embryophyta</taxon>
        <taxon>Tracheophyta</taxon>
        <taxon>Spermatophyta</taxon>
        <taxon>Magnoliopsida</taxon>
        <taxon>eudicotyledons</taxon>
        <taxon>Gunneridae</taxon>
        <taxon>Pentapetalae</taxon>
        <taxon>rosids</taxon>
        <taxon>fabids</taxon>
        <taxon>Fabales</taxon>
        <taxon>Fabaceae</taxon>
        <taxon>Papilionoideae</taxon>
        <taxon>50 kb inversion clade</taxon>
        <taxon>NPAAA clade</taxon>
        <taxon>Hologalegina</taxon>
        <taxon>IRL clade</taxon>
        <taxon>Trifolieae</taxon>
        <taxon>Trifolium</taxon>
    </lineage>
</organism>
<feature type="compositionally biased region" description="Polar residues" evidence="1">
    <location>
        <begin position="49"/>
        <end position="59"/>
    </location>
</feature>
<dbReference type="AlphaFoldDB" id="A0A392RWG5"/>
<dbReference type="EMBL" id="LXQA010283190">
    <property type="protein sequence ID" value="MCI40719.1"/>
    <property type="molecule type" value="Genomic_DNA"/>
</dbReference>
<reference evidence="2 3" key="1">
    <citation type="journal article" date="2018" name="Front. Plant Sci.">
        <title>Red Clover (Trifolium pratense) and Zigzag Clover (T. medium) - A Picture of Genomic Similarities and Differences.</title>
        <authorList>
            <person name="Dluhosova J."/>
            <person name="Istvanek J."/>
            <person name="Nedelnik J."/>
            <person name="Repkova J."/>
        </authorList>
    </citation>
    <scope>NUCLEOTIDE SEQUENCE [LARGE SCALE GENOMIC DNA]</scope>
    <source>
        <strain evidence="3">cv. 10/8</strain>
        <tissue evidence="2">Leaf</tissue>
    </source>
</reference>
<dbReference type="Proteomes" id="UP000265520">
    <property type="component" value="Unassembled WGS sequence"/>
</dbReference>
<feature type="region of interest" description="Disordered" evidence="1">
    <location>
        <begin position="1"/>
        <end position="59"/>
    </location>
</feature>
<sequence length="59" mass="6516">MAGSKTGRSPAEKNGENVLITRFAKERHKHSRDKARKVPKHDEIMAFSGGSSTTKHQSP</sequence>
<feature type="compositionally biased region" description="Basic residues" evidence="1">
    <location>
        <begin position="25"/>
        <end position="39"/>
    </location>
</feature>
<accession>A0A392RWG5</accession>
<protein>
    <submittedName>
        <fullName evidence="2">Uncharacterized protein</fullName>
    </submittedName>
</protein>
<evidence type="ECO:0000313" key="2">
    <source>
        <dbReference type="EMBL" id="MCI40719.1"/>
    </source>
</evidence>
<keyword evidence="3" id="KW-1185">Reference proteome</keyword>
<evidence type="ECO:0000256" key="1">
    <source>
        <dbReference type="SAM" id="MobiDB-lite"/>
    </source>
</evidence>
<proteinExistence type="predicted"/>
<name>A0A392RWG5_9FABA</name>
<evidence type="ECO:0000313" key="3">
    <source>
        <dbReference type="Proteomes" id="UP000265520"/>
    </source>
</evidence>
<comment type="caution">
    <text evidence="2">The sequence shown here is derived from an EMBL/GenBank/DDBJ whole genome shotgun (WGS) entry which is preliminary data.</text>
</comment>